<name>A0AAN8AXU2_ELEMC</name>
<proteinExistence type="predicted"/>
<reference evidence="1 2" key="1">
    <citation type="journal article" date="2023" name="Genes (Basel)">
        <title>Chromosome-Level Genome Assembly and Circadian Gene Repertoire of the Patagonia Blennie Eleginops maclovinus-The Closest Ancestral Proxy of Antarctic Cryonotothenioids.</title>
        <authorList>
            <person name="Cheng C.C."/>
            <person name="Rivera-Colon A.G."/>
            <person name="Minhas B.F."/>
            <person name="Wilson L."/>
            <person name="Rayamajhi N."/>
            <person name="Vargas-Chacoff L."/>
            <person name="Catchen J.M."/>
        </authorList>
    </citation>
    <scope>NUCLEOTIDE SEQUENCE [LARGE SCALE GENOMIC DNA]</scope>
    <source>
        <strain evidence="1">JMC-PN-2008</strain>
    </source>
</reference>
<accession>A0AAN8AXU2</accession>
<evidence type="ECO:0000313" key="2">
    <source>
        <dbReference type="Proteomes" id="UP001346869"/>
    </source>
</evidence>
<reference evidence="1 2" key="2">
    <citation type="journal article" date="2023" name="Mol. Biol. Evol.">
        <title>Genomics of Secondarily Temperate Adaptation in the Only Non-Antarctic Icefish.</title>
        <authorList>
            <person name="Rivera-Colon A.G."/>
            <person name="Rayamajhi N."/>
            <person name="Minhas B.F."/>
            <person name="Madrigal G."/>
            <person name="Bilyk K.T."/>
            <person name="Yoon V."/>
            <person name="Hune M."/>
            <person name="Gregory S."/>
            <person name="Cheng C.H.C."/>
            <person name="Catchen J.M."/>
        </authorList>
    </citation>
    <scope>NUCLEOTIDE SEQUENCE [LARGE SCALE GENOMIC DNA]</scope>
    <source>
        <strain evidence="1">JMC-PN-2008</strain>
    </source>
</reference>
<sequence>MGRVCAEPVGHSPVGIVGVPVPAGSLFLPSVEPKRVCSNLLETAAQLRPDLKGYSQLAGHGQVCTSERKEGLEKAME</sequence>
<organism evidence="1 2">
    <name type="scientific">Eleginops maclovinus</name>
    <name type="common">Patagonian blennie</name>
    <name type="synonym">Eleginus maclovinus</name>
    <dbReference type="NCBI Taxonomy" id="56733"/>
    <lineage>
        <taxon>Eukaryota</taxon>
        <taxon>Metazoa</taxon>
        <taxon>Chordata</taxon>
        <taxon>Craniata</taxon>
        <taxon>Vertebrata</taxon>
        <taxon>Euteleostomi</taxon>
        <taxon>Actinopterygii</taxon>
        <taxon>Neopterygii</taxon>
        <taxon>Teleostei</taxon>
        <taxon>Neoteleostei</taxon>
        <taxon>Acanthomorphata</taxon>
        <taxon>Eupercaria</taxon>
        <taxon>Perciformes</taxon>
        <taxon>Notothenioidei</taxon>
        <taxon>Eleginopidae</taxon>
        <taxon>Eleginops</taxon>
    </lineage>
</organism>
<gene>
    <name evidence="1" type="ORF">PBY51_019072</name>
</gene>
<dbReference type="AlphaFoldDB" id="A0AAN8AXU2"/>
<protein>
    <submittedName>
        <fullName evidence="1">Uncharacterized protein</fullName>
    </submittedName>
</protein>
<evidence type="ECO:0000313" key="1">
    <source>
        <dbReference type="EMBL" id="KAK5874094.1"/>
    </source>
</evidence>
<comment type="caution">
    <text evidence="1">The sequence shown here is derived from an EMBL/GenBank/DDBJ whole genome shotgun (WGS) entry which is preliminary data.</text>
</comment>
<dbReference type="EMBL" id="JAUZQC010000003">
    <property type="protein sequence ID" value="KAK5874094.1"/>
    <property type="molecule type" value="Genomic_DNA"/>
</dbReference>
<dbReference type="Proteomes" id="UP001346869">
    <property type="component" value="Unassembled WGS sequence"/>
</dbReference>
<keyword evidence="2" id="KW-1185">Reference proteome</keyword>